<keyword evidence="3" id="KW-0732">Signal</keyword>
<dbReference type="Proteomes" id="UP001652625">
    <property type="component" value="Chromosome 12"/>
</dbReference>
<protein>
    <submittedName>
        <fullName evidence="5">Uncharacterized protein LOC105844806 isoform X2</fullName>
    </submittedName>
</protein>
<feature type="region of interest" description="Disordered" evidence="1">
    <location>
        <begin position="210"/>
        <end position="235"/>
    </location>
</feature>
<evidence type="ECO:0000256" key="2">
    <source>
        <dbReference type="SAM" id="Phobius"/>
    </source>
</evidence>
<feature type="compositionally biased region" description="Low complexity" evidence="1">
    <location>
        <begin position="216"/>
        <end position="227"/>
    </location>
</feature>
<sequence length="336" mass="38906">MLKMLYILVLLCLLTKCSGTDSFFNGSFKLAYQINENDEMRIKILMPIQFKWLVAGFHNNPYLYKPEEDLFRIDIKKENNKVKPILQTCQLQLNNILNCNKRRIIYYFEKKAMYQDEWYYFIIKRLAYGLQNGNPVSFIWAFGSNETPNLTDNLHTINGNLEFENVYILNNTDKQPQNALTASIIYDVQTTTPNNLFNYKATSNYSIEQTSKKQYNKSNSEKSNTNETELRQPIAETEPNNFDDAYFSSGENCSCSFCNCSSISIWLTALRAKQNSVYLGIVGASGLLTGLIVLFIVCSCSMKSIKERKKVAFYKIEELESDEESDEVRFVKKEIF</sequence>
<reference evidence="5" key="1">
    <citation type="submission" date="2025-08" db="UniProtKB">
        <authorList>
            <consortium name="RefSeq"/>
        </authorList>
    </citation>
    <scope>IDENTIFICATION</scope>
</reference>
<keyword evidence="2" id="KW-0472">Membrane</keyword>
<feature type="chain" id="PRO_5047240470" evidence="3">
    <location>
        <begin position="20"/>
        <end position="336"/>
    </location>
</feature>
<evidence type="ECO:0000313" key="4">
    <source>
        <dbReference type="Proteomes" id="UP001652625"/>
    </source>
</evidence>
<organism evidence="4 5">
    <name type="scientific">Hydra vulgaris</name>
    <name type="common">Hydra</name>
    <name type="synonym">Hydra attenuata</name>
    <dbReference type="NCBI Taxonomy" id="6087"/>
    <lineage>
        <taxon>Eukaryota</taxon>
        <taxon>Metazoa</taxon>
        <taxon>Cnidaria</taxon>
        <taxon>Hydrozoa</taxon>
        <taxon>Hydroidolina</taxon>
        <taxon>Anthoathecata</taxon>
        <taxon>Aplanulata</taxon>
        <taxon>Hydridae</taxon>
        <taxon>Hydra</taxon>
    </lineage>
</organism>
<feature type="signal peptide" evidence="3">
    <location>
        <begin position="1"/>
        <end position="19"/>
    </location>
</feature>
<proteinExistence type="predicted"/>
<name>A0ABM4D8P2_HYDVU</name>
<accession>A0ABM4D8P2</accession>
<keyword evidence="2" id="KW-1133">Transmembrane helix</keyword>
<keyword evidence="4" id="KW-1185">Reference proteome</keyword>
<feature type="transmembrane region" description="Helical" evidence="2">
    <location>
        <begin position="277"/>
        <end position="300"/>
    </location>
</feature>
<gene>
    <name evidence="5" type="primary">LOC105844806</name>
</gene>
<evidence type="ECO:0000256" key="3">
    <source>
        <dbReference type="SAM" id="SignalP"/>
    </source>
</evidence>
<keyword evidence="2" id="KW-0812">Transmembrane</keyword>
<evidence type="ECO:0000256" key="1">
    <source>
        <dbReference type="SAM" id="MobiDB-lite"/>
    </source>
</evidence>
<dbReference type="GeneID" id="105844806"/>
<evidence type="ECO:0000313" key="5">
    <source>
        <dbReference type="RefSeq" id="XP_065670706.1"/>
    </source>
</evidence>
<dbReference type="RefSeq" id="XP_065670706.1">
    <property type="nucleotide sequence ID" value="XM_065814634.1"/>
</dbReference>